<accession>A0A1B0AFF2</accession>
<keyword evidence="1" id="KW-1133">Transmembrane helix</keyword>
<keyword evidence="1" id="KW-0812">Transmembrane</keyword>
<organism evidence="2 3">
    <name type="scientific">Glossina pallidipes</name>
    <name type="common">Tsetse fly</name>
    <dbReference type="NCBI Taxonomy" id="7398"/>
    <lineage>
        <taxon>Eukaryota</taxon>
        <taxon>Metazoa</taxon>
        <taxon>Ecdysozoa</taxon>
        <taxon>Arthropoda</taxon>
        <taxon>Hexapoda</taxon>
        <taxon>Insecta</taxon>
        <taxon>Pterygota</taxon>
        <taxon>Neoptera</taxon>
        <taxon>Endopterygota</taxon>
        <taxon>Diptera</taxon>
        <taxon>Brachycera</taxon>
        <taxon>Muscomorpha</taxon>
        <taxon>Hippoboscoidea</taxon>
        <taxon>Glossinidae</taxon>
        <taxon>Glossina</taxon>
    </lineage>
</organism>
<evidence type="ECO:0000256" key="1">
    <source>
        <dbReference type="SAM" id="Phobius"/>
    </source>
</evidence>
<dbReference type="VEuPathDB" id="VectorBase:GPAI043982"/>
<feature type="transmembrane region" description="Helical" evidence="1">
    <location>
        <begin position="24"/>
        <end position="45"/>
    </location>
</feature>
<proteinExistence type="predicted"/>
<protein>
    <submittedName>
        <fullName evidence="2">Uncharacterized protein</fullName>
    </submittedName>
</protein>
<reference evidence="2" key="2">
    <citation type="submission" date="2020-05" db="UniProtKB">
        <authorList>
            <consortium name="EnsemblMetazoa"/>
        </authorList>
    </citation>
    <scope>IDENTIFICATION</scope>
    <source>
        <strain evidence="2">IAEA</strain>
    </source>
</reference>
<dbReference type="AlphaFoldDB" id="A0A1B0AFF2"/>
<reference evidence="3" key="1">
    <citation type="submission" date="2014-03" db="EMBL/GenBank/DDBJ databases">
        <authorList>
            <person name="Aksoy S."/>
            <person name="Warren W."/>
            <person name="Wilson R.K."/>
        </authorList>
    </citation>
    <scope>NUCLEOTIDE SEQUENCE [LARGE SCALE GENOMIC DNA]</scope>
    <source>
        <strain evidence="3">IAEA</strain>
    </source>
</reference>
<keyword evidence="1" id="KW-0472">Membrane</keyword>
<name>A0A1B0AFF2_GLOPL</name>
<evidence type="ECO:0000313" key="3">
    <source>
        <dbReference type="Proteomes" id="UP000092445"/>
    </source>
</evidence>
<dbReference type="EnsemblMetazoa" id="GPAI043982-RA">
    <property type="protein sequence ID" value="GPAI043982-PA"/>
    <property type="gene ID" value="GPAI043982"/>
</dbReference>
<sequence>MPVTSSSRLIKCGCVKATGWPNLLLLKTFVAVVFALVGVVVTAVADKANTRAAPVPRNILEKAPLKNALNPSVWWMFMLVSDEHNFLISSYNTSTKAPPVPLRTLEKAPLKKAPGPSCLAIVAQQCTVFLYTISAALRPDCIIIRRRTVSNG</sequence>
<keyword evidence="3" id="KW-1185">Reference proteome</keyword>
<dbReference type="Proteomes" id="UP000092445">
    <property type="component" value="Unassembled WGS sequence"/>
</dbReference>
<evidence type="ECO:0000313" key="2">
    <source>
        <dbReference type="EnsemblMetazoa" id="GPAI043982-PA"/>
    </source>
</evidence>